<gene>
    <name evidence="2" type="ORF">CVT24_010720</name>
</gene>
<evidence type="ECO:0000313" key="2">
    <source>
        <dbReference type="EMBL" id="PPR07167.1"/>
    </source>
</evidence>
<protein>
    <recommendedName>
        <fullName evidence="4">HNH nuclease domain-containing protein</fullName>
    </recommendedName>
</protein>
<dbReference type="AlphaFoldDB" id="A0A409YVW1"/>
<dbReference type="EMBL" id="NHTK01000504">
    <property type="protein sequence ID" value="PPR07167.1"/>
    <property type="molecule type" value="Genomic_DNA"/>
</dbReference>
<feature type="compositionally biased region" description="Basic and acidic residues" evidence="1">
    <location>
        <begin position="281"/>
        <end position="294"/>
    </location>
</feature>
<evidence type="ECO:0000313" key="3">
    <source>
        <dbReference type="Proteomes" id="UP000284842"/>
    </source>
</evidence>
<dbReference type="STRING" id="181874.A0A409YVW1"/>
<keyword evidence="3" id="KW-1185">Reference proteome</keyword>
<accession>A0A409YVW1</accession>
<name>A0A409YVW1_9AGAR</name>
<dbReference type="Proteomes" id="UP000284842">
    <property type="component" value="Unassembled WGS sequence"/>
</dbReference>
<reference evidence="2 3" key="1">
    <citation type="journal article" date="2018" name="Evol. Lett.">
        <title>Horizontal gene cluster transfer increased hallucinogenic mushroom diversity.</title>
        <authorList>
            <person name="Reynolds H.T."/>
            <person name="Vijayakumar V."/>
            <person name="Gluck-Thaler E."/>
            <person name="Korotkin H.B."/>
            <person name="Matheny P.B."/>
            <person name="Slot J.C."/>
        </authorList>
    </citation>
    <scope>NUCLEOTIDE SEQUENCE [LARGE SCALE GENOMIC DNA]</scope>
    <source>
        <strain evidence="2 3">2629</strain>
    </source>
</reference>
<feature type="region of interest" description="Disordered" evidence="1">
    <location>
        <begin position="230"/>
        <end position="294"/>
    </location>
</feature>
<dbReference type="InParanoid" id="A0A409YVW1"/>
<organism evidence="2 3">
    <name type="scientific">Panaeolus cyanescens</name>
    <dbReference type="NCBI Taxonomy" id="181874"/>
    <lineage>
        <taxon>Eukaryota</taxon>
        <taxon>Fungi</taxon>
        <taxon>Dikarya</taxon>
        <taxon>Basidiomycota</taxon>
        <taxon>Agaricomycotina</taxon>
        <taxon>Agaricomycetes</taxon>
        <taxon>Agaricomycetidae</taxon>
        <taxon>Agaricales</taxon>
        <taxon>Agaricineae</taxon>
        <taxon>Galeropsidaceae</taxon>
        <taxon>Panaeolus</taxon>
    </lineage>
</organism>
<evidence type="ECO:0008006" key="4">
    <source>
        <dbReference type="Google" id="ProtNLM"/>
    </source>
</evidence>
<proteinExistence type="predicted"/>
<sequence>MVYLTSTLKTAATKRAKNADPNLGRCLIENCSSTGAIRVARVYDRDFHPNNLDSMEWGWNMVRGTLDLDTRRNIFCLGESMYEMYKHRNWALLPSEEDVLGFFSDPKGITMCVRENFPAPQRGPFRYKFLPLGNMHDIYITRQSTSDDGSNTVDIYEFPFEDFPVITSHVDPRYVILHLGETLFGGVEDSVRMALLKKYPYLRNVWSLSKSWTATVPMFAFRDRTYIPRPHNSNNLATPVQSNSEDEDACTPFRRNTPLPPKPMPWFSSSSETSLNDESDDHGYWDDDPPKNSDDMDTAMCSGPRSGFSTSSTGQWMVDRIFDWARGCWAPTPPPEVKPPLRRSTRIRKKPKRFLSNFHPNNIDSMEWGWNMVRGTLDLNTRRNIFC</sequence>
<evidence type="ECO:0000256" key="1">
    <source>
        <dbReference type="SAM" id="MobiDB-lite"/>
    </source>
</evidence>
<dbReference type="OrthoDB" id="3133596at2759"/>
<comment type="caution">
    <text evidence="2">The sequence shown here is derived from an EMBL/GenBank/DDBJ whole genome shotgun (WGS) entry which is preliminary data.</text>
</comment>
<feature type="compositionally biased region" description="Polar residues" evidence="1">
    <location>
        <begin position="231"/>
        <end position="243"/>
    </location>
</feature>